<dbReference type="EMBL" id="CP003098">
    <property type="protein sequence ID" value="AET33251.1"/>
    <property type="molecule type" value="Genomic_DNA"/>
</dbReference>
<proteinExistence type="predicted"/>
<protein>
    <submittedName>
        <fullName evidence="1">Uncharacterized protein</fullName>
    </submittedName>
</protein>
<dbReference type="BioCyc" id="PSP1104324:GJSN-1807-MONOMER"/>
<dbReference type="AlphaFoldDB" id="G7VHG0"/>
<reference evidence="1 2" key="1">
    <citation type="journal article" date="2012" name="J. Bacteriol.">
        <title>Complete genome sequence of strain 1860, a crenarchaeon of the genus pyrobaculum able to grow with various electron acceptors.</title>
        <authorList>
            <person name="Mardanov A.V."/>
            <person name="Gumerov V.M."/>
            <person name="Slobodkina G.B."/>
            <person name="Beletsky A.V."/>
            <person name="Bonch-Osmolovskaya E.A."/>
            <person name="Ravin N.V."/>
            <person name="Skryabin K.G."/>
        </authorList>
    </citation>
    <scope>NUCLEOTIDE SEQUENCE [LARGE SCALE GENOMIC DNA]</scope>
    <source>
        <strain evidence="1 2">1860</strain>
    </source>
</reference>
<accession>G7VHG0</accession>
<dbReference type="KEGG" id="pyr:P186_1847"/>
<name>G7VHG0_9CREN</name>
<dbReference type="HOGENOM" id="CLU_3263969_0_0_2"/>
<gene>
    <name evidence="1" type="ORF">P186_1847</name>
</gene>
<organism evidence="1 2">
    <name type="scientific">Pyrobaculum ferrireducens</name>
    <dbReference type="NCBI Taxonomy" id="1104324"/>
    <lineage>
        <taxon>Archaea</taxon>
        <taxon>Thermoproteota</taxon>
        <taxon>Thermoprotei</taxon>
        <taxon>Thermoproteales</taxon>
        <taxon>Thermoproteaceae</taxon>
        <taxon>Pyrobaculum</taxon>
    </lineage>
</organism>
<dbReference type="STRING" id="1104324.P186_1847"/>
<evidence type="ECO:0000313" key="2">
    <source>
        <dbReference type="Proteomes" id="UP000005867"/>
    </source>
</evidence>
<evidence type="ECO:0000313" key="1">
    <source>
        <dbReference type="EMBL" id="AET33251.1"/>
    </source>
</evidence>
<dbReference type="Proteomes" id="UP000005867">
    <property type="component" value="Chromosome"/>
</dbReference>
<keyword evidence="2" id="KW-1185">Reference proteome</keyword>
<sequence length="41" mass="4551">MSKIVKMPNRLTKREDSIPTAATCRYCTHRGGAGRSFLLSP</sequence>